<dbReference type="Proteomes" id="UP000298390">
    <property type="component" value="Unassembled WGS sequence"/>
</dbReference>
<gene>
    <name evidence="2" type="ORF">EVJ58_g2860</name>
</gene>
<name>A0A4Y9YR96_9APHY</name>
<sequence>MFMSSAYGVQGFPFVHSASGYDVPEFHMDVDLLVKEIVQFFLSTNAGSSINKVLGDMGSFAGSKMPSHHKLDYWTRLSALASLWNNILRRCTLQMPVDKVAMPDHAIFVEKIIPALDFHNSYNALQEVLAFSVHHTSSLSSAERFAMIDFWKVQQLWNTMLFGGVKSLDIGELPITDPVKDRLWHLNAVRIACKGQRRFMEMIVSVIVPTGMYAGLEAFERVLMSADPMGSQVKADSLEDSLRAAKRGLNKFALCESTLEDLVLDLLCNCPCIETSREVPPRDGDDIDKPAKHVSMGPGVNVMRIEPAQGRTPGVDAAVSNNNVPGSSAVPRASSSQLDRTGAGLSLKTKKQTKKGAASGKIVSTMGPATRAKSKAKESTPPVKAIPNRFNFQSNPRS</sequence>
<accession>A0A4Y9YR96</accession>
<feature type="region of interest" description="Disordered" evidence="1">
    <location>
        <begin position="320"/>
        <end position="398"/>
    </location>
</feature>
<comment type="caution">
    <text evidence="2">The sequence shown here is derived from an EMBL/GenBank/DDBJ whole genome shotgun (WGS) entry which is preliminary data.</text>
</comment>
<dbReference type="EMBL" id="SEKV01000110">
    <property type="protein sequence ID" value="TFY64071.1"/>
    <property type="molecule type" value="Genomic_DNA"/>
</dbReference>
<evidence type="ECO:0000256" key="1">
    <source>
        <dbReference type="SAM" id="MobiDB-lite"/>
    </source>
</evidence>
<reference evidence="2 3" key="1">
    <citation type="submission" date="2019-01" db="EMBL/GenBank/DDBJ databases">
        <title>Genome sequencing of the rare red list fungi Fomitopsis rosea.</title>
        <authorList>
            <person name="Buettner E."/>
            <person name="Kellner H."/>
        </authorList>
    </citation>
    <scope>NUCLEOTIDE SEQUENCE [LARGE SCALE GENOMIC DNA]</scope>
    <source>
        <strain evidence="2 3">DSM 105464</strain>
    </source>
</reference>
<organism evidence="2 3">
    <name type="scientific">Rhodofomes roseus</name>
    <dbReference type="NCBI Taxonomy" id="34475"/>
    <lineage>
        <taxon>Eukaryota</taxon>
        <taxon>Fungi</taxon>
        <taxon>Dikarya</taxon>
        <taxon>Basidiomycota</taxon>
        <taxon>Agaricomycotina</taxon>
        <taxon>Agaricomycetes</taxon>
        <taxon>Polyporales</taxon>
        <taxon>Rhodofomes</taxon>
    </lineage>
</organism>
<proteinExistence type="predicted"/>
<dbReference type="AlphaFoldDB" id="A0A4Y9YR96"/>
<evidence type="ECO:0000313" key="2">
    <source>
        <dbReference type="EMBL" id="TFY64071.1"/>
    </source>
</evidence>
<evidence type="ECO:0000313" key="3">
    <source>
        <dbReference type="Proteomes" id="UP000298390"/>
    </source>
</evidence>
<protein>
    <submittedName>
        <fullName evidence="2">Uncharacterized protein</fullName>
    </submittedName>
</protein>